<evidence type="ECO:0000256" key="1">
    <source>
        <dbReference type="SAM" id="Coils"/>
    </source>
</evidence>
<dbReference type="EMBL" id="JBAHYK010000009">
    <property type="protein sequence ID" value="KAL0581500.1"/>
    <property type="molecule type" value="Genomic_DNA"/>
</dbReference>
<feature type="compositionally biased region" description="Basic and acidic residues" evidence="2">
    <location>
        <begin position="215"/>
        <end position="225"/>
    </location>
</feature>
<accession>A0ABR3G0Z1</accession>
<feature type="compositionally biased region" description="Polar residues" evidence="2">
    <location>
        <begin position="412"/>
        <end position="439"/>
    </location>
</feature>
<evidence type="ECO:0000313" key="3">
    <source>
        <dbReference type="EMBL" id="KAL0581500.1"/>
    </source>
</evidence>
<feature type="compositionally biased region" description="Low complexity" evidence="2">
    <location>
        <begin position="380"/>
        <end position="405"/>
    </location>
</feature>
<feature type="compositionally biased region" description="Low complexity" evidence="2">
    <location>
        <begin position="252"/>
        <end position="265"/>
    </location>
</feature>
<comment type="caution">
    <text evidence="3">The sequence shown here is derived from an EMBL/GenBank/DDBJ whole genome shotgun (WGS) entry which is preliminary data.</text>
</comment>
<dbReference type="Proteomes" id="UP001465976">
    <property type="component" value="Unassembled WGS sequence"/>
</dbReference>
<sequence>MERSGSPEPLQDEELEHFRVRIDEMGLKSGNLALTSREKELSEMVLRLIEAPRADSSQLEQQATMISQLMAQRDYLTQLIVDERARMESERDGWERAAEALISQHQRSGKNVYYSRQDELERQVVSLGQDNTELRNKATCNLNSTVQEHETHARLSALEGELYRLKPMLLMHPQPSYNTLSSNSSYLASLPYPSATGAVALKESRDRISRKKKKEKEAKALKAAEEANESSTVRGSGSRTGAANQQPVAGPSSSSTSNITQSGSSLFQDTQRSSAPSIYQHLLRKPSAQPDGNSTTTPTQKSKRSKSPKRYSTISSDARSEHFVLAARRLGRERATIVSGLISAKAERDQEKHKQAKDQIDRERQAAGFTGYYRNPPPTSATANNGKKGKGKAASAAPKPTAYTYPSPPRPTGNTSPASPIPVSNNTTSPSTPKRASTGSIPNVQLFQHAGSPAYMFVPTPGLLRYPQLQTPPGAPRMPGVVSPLANSSAALADSVHKSAVPPASSSAPSATGPSQASPPTREPVQPRRQGRKNHDRDSTAASLASAINQSMDTNNSSGPSQPKTPLASLLSAAQSMMEEGKPKEQANGKSGKRKATGAATQPESPTSKRRKTQSSSNAAAGGSTRGLGKRVRSALDVLADQAAAFSHDDQAPQAGTGKGKGKAKEASTDAEDDAEESKDVLPPARRSSRSNRGKRKEALANAAAPRMISPAVSQRESTPRMIVPPDAQRNATRSVGSLLPPPVITSSNPEPSAPPPQEEAELTPDSDRVMDPIAPDADEGGTDKGTERQPTPSEPVNGRQEDVRMASPKPSQVSKPEKGSTDPDKGKEVTTRHPLPKEPSVKDKRPSDTDADSDADGDADPDVEMDARDSVVVYSSTAFTSSSKT</sequence>
<feature type="compositionally biased region" description="Basic residues" evidence="2">
    <location>
        <begin position="687"/>
        <end position="696"/>
    </location>
</feature>
<feature type="compositionally biased region" description="Low complexity" evidence="2">
    <location>
        <begin position="499"/>
        <end position="520"/>
    </location>
</feature>
<feature type="region of interest" description="Disordered" evidence="2">
    <location>
        <begin position="368"/>
        <end position="439"/>
    </location>
</feature>
<evidence type="ECO:0000313" key="5">
    <source>
        <dbReference type="Proteomes" id="UP001465976"/>
    </source>
</evidence>
<keyword evidence="1" id="KW-0175">Coiled coil</keyword>
<gene>
    <name evidence="3" type="ORF">V5O48_000543</name>
    <name evidence="4" type="ORF">V5O48_000558</name>
</gene>
<feature type="region of interest" description="Disordered" evidence="2">
    <location>
        <begin position="645"/>
        <end position="870"/>
    </location>
</feature>
<feature type="coiled-coil region" evidence="1">
    <location>
        <begin position="84"/>
        <end position="137"/>
    </location>
</feature>
<protein>
    <submittedName>
        <fullName evidence="3">Uncharacterized protein</fullName>
    </submittedName>
</protein>
<name>A0ABR3G0Z1_9AGAR</name>
<evidence type="ECO:0000313" key="4">
    <source>
        <dbReference type="EMBL" id="KAL0581515.1"/>
    </source>
</evidence>
<proteinExistence type="predicted"/>
<feature type="compositionally biased region" description="Basic and acidic residues" evidence="2">
    <location>
        <begin position="816"/>
        <end position="849"/>
    </location>
</feature>
<feature type="compositionally biased region" description="Low complexity" evidence="2">
    <location>
        <begin position="229"/>
        <end position="241"/>
    </location>
</feature>
<feature type="compositionally biased region" description="Polar residues" evidence="2">
    <location>
        <begin position="540"/>
        <end position="564"/>
    </location>
</feature>
<feature type="region of interest" description="Disordered" evidence="2">
    <location>
        <begin position="203"/>
        <end position="316"/>
    </location>
</feature>
<organism evidence="3 5">
    <name type="scientific">Marasmius crinis-equi</name>
    <dbReference type="NCBI Taxonomy" id="585013"/>
    <lineage>
        <taxon>Eukaryota</taxon>
        <taxon>Fungi</taxon>
        <taxon>Dikarya</taxon>
        <taxon>Basidiomycota</taxon>
        <taxon>Agaricomycotina</taxon>
        <taxon>Agaricomycetes</taxon>
        <taxon>Agaricomycetidae</taxon>
        <taxon>Agaricales</taxon>
        <taxon>Marasmiineae</taxon>
        <taxon>Marasmiaceae</taxon>
        <taxon>Marasmius</taxon>
    </lineage>
</organism>
<feature type="region of interest" description="Disordered" evidence="2">
    <location>
        <begin position="493"/>
        <end position="629"/>
    </location>
</feature>
<feature type="compositionally biased region" description="Polar residues" evidence="2">
    <location>
        <begin position="266"/>
        <end position="277"/>
    </location>
</feature>
<feature type="compositionally biased region" description="Acidic residues" evidence="2">
    <location>
        <begin position="850"/>
        <end position="865"/>
    </location>
</feature>
<keyword evidence="5" id="KW-1185">Reference proteome</keyword>
<evidence type="ECO:0000256" key="2">
    <source>
        <dbReference type="SAM" id="MobiDB-lite"/>
    </source>
</evidence>
<dbReference type="EMBL" id="JBAHYK010000009">
    <property type="protein sequence ID" value="KAL0581515.1"/>
    <property type="molecule type" value="Genomic_DNA"/>
</dbReference>
<reference evidence="3 5" key="1">
    <citation type="submission" date="2024-02" db="EMBL/GenBank/DDBJ databases">
        <title>A draft genome for the cacao thread blight pathogen Marasmius crinis-equi.</title>
        <authorList>
            <person name="Cohen S.P."/>
            <person name="Baruah I.K."/>
            <person name="Amoako-Attah I."/>
            <person name="Bukari Y."/>
            <person name="Meinhardt L.W."/>
            <person name="Bailey B.A."/>
        </authorList>
    </citation>
    <scope>NUCLEOTIDE SEQUENCE [LARGE SCALE GENOMIC DNA]</scope>
    <source>
        <strain evidence="3 5">GH-76</strain>
    </source>
</reference>